<feature type="signal peptide" evidence="1">
    <location>
        <begin position="1"/>
        <end position="21"/>
    </location>
</feature>
<feature type="chain" id="PRO_5030767357" description="DUF243 domain-containing protein" evidence="1">
    <location>
        <begin position="22"/>
        <end position="257"/>
    </location>
</feature>
<reference evidence="3 4" key="1">
    <citation type="submission" date="2020-11" db="EMBL/GenBank/DDBJ databases">
        <authorList>
            <person name="Wallbank WR R."/>
            <person name="Pardo Diaz C."/>
            <person name="Kozak K."/>
            <person name="Martin S."/>
            <person name="Jiggins C."/>
            <person name="Moest M."/>
            <person name="Warren A I."/>
            <person name="Generalovic N T."/>
            <person name="Byers J.R.P. K."/>
            <person name="Montejo-Kovacevich G."/>
            <person name="Yen C E."/>
        </authorList>
    </citation>
    <scope>NUCLEOTIDE SEQUENCE [LARGE SCALE GENOMIC DNA]</scope>
</reference>
<dbReference type="FunCoup" id="A0A7R8UCU3">
    <property type="interactions" value="57"/>
</dbReference>
<dbReference type="Proteomes" id="UP000594454">
    <property type="component" value="Chromosome 1"/>
</dbReference>
<evidence type="ECO:0000313" key="4">
    <source>
        <dbReference type="Proteomes" id="UP000594454"/>
    </source>
</evidence>
<evidence type="ECO:0000256" key="1">
    <source>
        <dbReference type="SAM" id="SignalP"/>
    </source>
</evidence>
<gene>
    <name evidence="3" type="ORF">HERILL_LOCUS934</name>
</gene>
<dbReference type="EMBL" id="LR899009">
    <property type="protein sequence ID" value="CAD7077599.1"/>
    <property type="molecule type" value="Genomic_DNA"/>
</dbReference>
<dbReference type="InParanoid" id="A0A7R8UCU3"/>
<dbReference type="OrthoDB" id="6376010at2759"/>
<protein>
    <recommendedName>
        <fullName evidence="2">DUF243 domain-containing protein</fullName>
    </recommendedName>
</protein>
<feature type="domain" description="DUF243" evidence="2">
    <location>
        <begin position="85"/>
        <end position="183"/>
    </location>
</feature>
<name>A0A7R8UCU3_HERIL</name>
<dbReference type="AlphaFoldDB" id="A0A7R8UCU3"/>
<organism evidence="3 4">
    <name type="scientific">Hermetia illucens</name>
    <name type="common">Black soldier fly</name>
    <dbReference type="NCBI Taxonomy" id="343691"/>
    <lineage>
        <taxon>Eukaryota</taxon>
        <taxon>Metazoa</taxon>
        <taxon>Ecdysozoa</taxon>
        <taxon>Arthropoda</taxon>
        <taxon>Hexapoda</taxon>
        <taxon>Insecta</taxon>
        <taxon>Pterygota</taxon>
        <taxon>Neoptera</taxon>
        <taxon>Endopterygota</taxon>
        <taxon>Diptera</taxon>
        <taxon>Brachycera</taxon>
        <taxon>Stratiomyomorpha</taxon>
        <taxon>Stratiomyidae</taxon>
        <taxon>Hermetiinae</taxon>
        <taxon>Hermetia</taxon>
    </lineage>
</organism>
<accession>A0A7R8UCU3</accession>
<dbReference type="Pfam" id="PF03103">
    <property type="entry name" value="DUF243"/>
    <property type="match status" value="1"/>
</dbReference>
<dbReference type="PANTHER" id="PTHR31927:SF2">
    <property type="entry name" value="FI07246P-RELATED"/>
    <property type="match status" value="1"/>
</dbReference>
<keyword evidence="1" id="KW-0732">Signal</keyword>
<proteinExistence type="predicted"/>
<dbReference type="GO" id="GO:0008010">
    <property type="term" value="F:structural constituent of chitin-based larval cuticle"/>
    <property type="evidence" value="ECO:0007669"/>
    <property type="project" value="TreeGrafter"/>
</dbReference>
<dbReference type="InterPro" id="IPR004145">
    <property type="entry name" value="DUF243"/>
</dbReference>
<evidence type="ECO:0000259" key="2">
    <source>
        <dbReference type="SMART" id="SM00690"/>
    </source>
</evidence>
<dbReference type="PANTHER" id="PTHR31927">
    <property type="entry name" value="FI07246P-RELATED-RELATED"/>
    <property type="match status" value="1"/>
</dbReference>
<dbReference type="GO" id="GO:0040003">
    <property type="term" value="P:chitin-based cuticle development"/>
    <property type="evidence" value="ECO:0007669"/>
    <property type="project" value="TreeGrafter"/>
</dbReference>
<dbReference type="SMART" id="SM00690">
    <property type="entry name" value="DM5"/>
    <property type="match status" value="1"/>
</dbReference>
<evidence type="ECO:0000313" key="3">
    <source>
        <dbReference type="EMBL" id="CAD7077599.1"/>
    </source>
</evidence>
<sequence>MRAILGSLSLVVLLAYPAVGGISYNYPTAAAGFTPGFGPIYTNPLPEIYPVGDHGLLGGVNAFAGADLGYPGAYAAPAFGGFPEPIVSKYFTFHSAPEEPPEVRVRHLAIGQPRKTYRVVFIKAPSQNPPITRLTASFAPKEEKTVIYVLSKKPETEVINEIVQPPPTEPSKPEVVFVKYKTPEEAIHAQQTIQAQYDALGGSTKVSDEGVAPLASVIGSLGQTDQVVDIHPTTDNLVHVLSTRSPKIVKATPKRKH</sequence>
<keyword evidence="4" id="KW-1185">Reference proteome</keyword>
<dbReference type="GO" id="GO:0062129">
    <property type="term" value="C:chitin-based extracellular matrix"/>
    <property type="evidence" value="ECO:0007669"/>
    <property type="project" value="TreeGrafter"/>
</dbReference>
<dbReference type="OMA" id="IHAQQTI"/>